<sequence>MTYHGGSPFGSSPSGNGQGGPFGSSPLDSHSDRAAHQPGPSAGAPFSGAAASPPPSVKPAGQSHGVTVAWIAAALALVVGLGGGGAAAVNALSGSSAAPTTGTDVSDALVIDDGASDVAEGLAPGSGTEVEDNAERAEIYRNSSDYQFLAGDAGALMPGAMFITASGASCSSGWFVKEESSDAVYMTTAGHCVEEGEEIAYRDTDGALVPAGRAVLTTGFDLEGDLDYGLIELYSDARWEPTIPVEVAGQVEGIASAEWVEDTKPYICRLGYRSGLSCGDFIERESTNVIRYENISDHGDSGGPVWAQDPGTGAWYAVGITSFGEETDATSAGAMVVAPLVAANDFKLLIPGPA</sequence>
<feature type="domain" description="Peptidase S1" evidence="2">
    <location>
        <begin position="188"/>
        <end position="330"/>
    </location>
</feature>
<dbReference type="PATRIC" id="fig|1224163.3.peg.484"/>
<evidence type="ECO:0000313" key="3">
    <source>
        <dbReference type="EMBL" id="AGS33963.1"/>
    </source>
</evidence>
<dbReference type="HOGENOM" id="CLU_782365_0_0_11"/>
<evidence type="ECO:0000259" key="2">
    <source>
        <dbReference type="Pfam" id="PF00089"/>
    </source>
</evidence>
<dbReference type="KEGG" id="cmd:B841_02400"/>
<feature type="region of interest" description="Disordered" evidence="1">
    <location>
        <begin position="1"/>
        <end position="62"/>
    </location>
</feature>
<dbReference type="eggNOG" id="ENOG5031JDR">
    <property type="taxonomic scope" value="Bacteria"/>
</dbReference>
<organism evidence="3 4">
    <name type="scientific">Corynebacterium maris DSM 45190</name>
    <dbReference type="NCBI Taxonomy" id="1224163"/>
    <lineage>
        <taxon>Bacteria</taxon>
        <taxon>Bacillati</taxon>
        <taxon>Actinomycetota</taxon>
        <taxon>Actinomycetes</taxon>
        <taxon>Mycobacteriales</taxon>
        <taxon>Corynebacteriaceae</taxon>
        <taxon>Corynebacterium</taxon>
    </lineage>
</organism>
<dbReference type="Proteomes" id="UP000015388">
    <property type="component" value="Chromosome"/>
</dbReference>
<feature type="compositionally biased region" description="Low complexity" evidence="1">
    <location>
        <begin position="38"/>
        <end position="51"/>
    </location>
</feature>
<name>S5TH17_9CORY</name>
<dbReference type="InterPro" id="IPR043504">
    <property type="entry name" value="Peptidase_S1_PA_chymotrypsin"/>
</dbReference>
<dbReference type="GO" id="GO:0006508">
    <property type="term" value="P:proteolysis"/>
    <property type="evidence" value="ECO:0007669"/>
    <property type="project" value="InterPro"/>
</dbReference>
<dbReference type="STRING" id="1224163.B841_02400"/>
<proteinExistence type="predicted"/>
<dbReference type="GO" id="GO:0004252">
    <property type="term" value="F:serine-type endopeptidase activity"/>
    <property type="evidence" value="ECO:0007669"/>
    <property type="project" value="InterPro"/>
</dbReference>
<dbReference type="AlphaFoldDB" id="S5TH17"/>
<protein>
    <recommendedName>
        <fullName evidence="2">Peptidase S1 domain-containing protein</fullName>
    </recommendedName>
</protein>
<dbReference type="Gene3D" id="2.40.10.10">
    <property type="entry name" value="Trypsin-like serine proteases"/>
    <property type="match status" value="2"/>
</dbReference>
<dbReference type="SUPFAM" id="SSF50494">
    <property type="entry name" value="Trypsin-like serine proteases"/>
    <property type="match status" value="1"/>
</dbReference>
<keyword evidence="4" id="KW-1185">Reference proteome</keyword>
<gene>
    <name evidence="3" type="ORF">B841_02400</name>
</gene>
<reference evidence="3 4" key="1">
    <citation type="submission" date="2012-11" db="EMBL/GenBank/DDBJ databases">
        <title>The complete genome sequence of Corynebacterium maris Coryn-1 (=DSM 45190).</title>
        <authorList>
            <person name="Schaffert L."/>
            <person name="Albersmeier A."/>
            <person name="Kalinowski J."/>
            <person name="Ruckert C."/>
        </authorList>
    </citation>
    <scope>NUCLEOTIDE SEQUENCE [LARGE SCALE GENOMIC DNA]</scope>
    <source>
        <strain evidence="4">Coryn-1</strain>
    </source>
</reference>
<evidence type="ECO:0000256" key="1">
    <source>
        <dbReference type="SAM" id="MobiDB-lite"/>
    </source>
</evidence>
<accession>S5TH17</accession>
<dbReference type="RefSeq" id="WP_020933898.1">
    <property type="nucleotide sequence ID" value="NC_021915.1"/>
</dbReference>
<evidence type="ECO:0000313" key="4">
    <source>
        <dbReference type="Proteomes" id="UP000015388"/>
    </source>
</evidence>
<dbReference type="InterPro" id="IPR009003">
    <property type="entry name" value="Peptidase_S1_PA"/>
</dbReference>
<dbReference type="InterPro" id="IPR001254">
    <property type="entry name" value="Trypsin_dom"/>
</dbReference>
<feature type="compositionally biased region" description="Low complexity" evidence="1">
    <location>
        <begin position="1"/>
        <end position="15"/>
    </location>
</feature>
<dbReference type="OrthoDB" id="8781117at2"/>
<dbReference type="Pfam" id="PF00089">
    <property type="entry name" value="Trypsin"/>
    <property type="match status" value="1"/>
</dbReference>
<dbReference type="EMBL" id="CP003924">
    <property type="protein sequence ID" value="AGS33963.1"/>
    <property type="molecule type" value="Genomic_DNA"/>
</dbReference>